<evidence type="ECO:0000256" key="4">
    <source>
        <dbReference type="ARBA" id="ARBA00022777"/>
    </source>
</evidence>
<evidence type="ECO:0000256" key="6">
    <source>
        <dbReference type="ARBA" id="ARBA00047745"/>
    </source>
</evidence>
<dbReference type="SUPFAM" id="SSF53613">
    <property type="entry name" value="Ribokinase-like"/>
    <property type="match status" value="1"/>
</dbReference>
<evidence type="ECO:0000256" key="7">
    <source>
        <dbReference type="PIRNR" id="PIRNR000535"/>
    </source>
</evidence>
<dbReference type="CDD" id="cd01164">
    <property type="entry name" value="FruK_PfkB_like"/>
    <property type="match status" value="1"/>
</dbReference>
<evidence type="ECO:0000256" key="8">
    <source>
        <dbReference type="RuleBase" id="RU369061"/>
    </source>
</evidence>
<evidence type="ECO:0000313" key="10">
    <source>
        <dbReference type="EMBL" id="HJG96162.1"/>
    </source>
</evidence>
<comment type="caution">
    <text evidence="10">The sequence shown here is derived from an EMBL/GenBank/DDBJ whole genome shotgun (WGS) entry which is preliminary data.</text>
</comment>
<dbReference type="GO" id="GO:0044281">
    <property type="term" value="P:small molecule metabolic process"/>
    <property type="evidence" value="ECO:0007669"/>
    <property type="project" value="UniProtKB-ARBA"/>
</dbReference>
<accession>A0A921SZ47</accession>
<protein>
    <recommendedName>
        <fullName evidence="7">Tagatose-6-phosphate kinase</fullName>
        <ecNumber evidence="7">2.7.1.144</ecNumber>
    </recommendedName>
</protein>
<dbReference type="Pfam" id="PF00294">
    <property type="entry name" value="PfkB"/>
    <property type="match status" value="1"/>
</dbReference>
<dbReference type="GO" id="GO:0005988">
    <property type="term" value="P:lactose metabolic process"/>
    <property type="evidence" value="ECO:0007669"/>
    <property type="project" value="UniProtKB-KW"/>
</dbReference>
<keyword evidence="2 7" id="KW-0808">Transferase</keyword>
<dbReference type="InterPro" id="IPR022463">
    <property type="entry name" value="1-PFruKinase"/>
</dbReference>
<keyword evidence="3 7" id="KW-0547">Nucleotide-binding</keyword>
<comment type="similarity">
    <text evidence="7">Belongs to the carbohydrate kinase PfkB family. LacC subfamily.</text>
</comment>
<dbReference type="InterPro" id="IPR002173">
    <property type="entry name" value="Carboh/pur_kinase_PfkB_CS"/>
</dbReference>
<organism evidence="10 11">
    <name type="scientific">Romboutsia timonensis</name>
    <dbReference type="NCBI Taxonomy" id="1776391"/>
    <lineage>
        <taxon>Bacteria</taxon>
        <taxon>Bacillati</taxon>
        <taxon>Bacillota</taxon>
        <taxon>Clostridia</taxon>
        <taxon>Peptostreptococcales</taxon>
        <taxon>Peptostreptococcaceae</taxon>
        <taxon>Romboutsia</taxon>
    </lineage>
</organism>
<dbReference type="EC" id="2.7.1.144" evidence="7"/>
<dbReference type="InterPro" id="IPR017583">
    <property type="entry name" value="Tagatose/fructose_Pkinase"/>
</dbReference>
<proteinExistence type="inferred from homology"/>
<sequence>MIYTVTLNPSIDYVINVNNLNLGTVNRVNEENIYPGGKGINVSNILNELGYKNTALGFISGFTGKYIVDSMKEKNLDCDFIELSNGFTRINVKIKSSEETEVNGKGPNISKEDLQKLYDKIDNLKNEDILVLAGSIPSTLDDKLYENIMKRLEDKNIKIVVDATKNLLLNVLKYNPFLIKPNNHELEEMFNVKLNSIEDIAKYAKKLQDMGARNVLISMGKDGALLLTENNEVFISNVPKGTVKNSVGAGDSMVAGFIAGYLNTNKYEEALKLGAACGSATAFSNDLATKNYIDSLINGIEVKKIK</sequence>
<dbReference type="GO" id="GO:0008662">
    <property type="term" value="F:1-phosphofructokinase activity"/>
    <property type="evidence" value="ECO:0007669"/>
    <property type="project" value="UniProtKB-UniRule"/>
</dbReference>
<reference evidence="10" key="2">
    <citation type="submission" date="2021-09" db="EMBL/GenBank/DDBJ databases">
        <authorList>
            <person name="Gilroy R."/>
        </authorList>
    </citation>
    <scope>NUCLEOTIDE SEQUENCE</scope>
    <source>
        <strain evidence="10">1277</strain>
    </source>
</reference>
<reference evidence="10" key="1">
    <citation type="journal article" date="2021" name="PeerJ">
        <title>Extensive microbial diversity within the chicken gut microbiome revealed by metagenomics and culture.</title>
        <authorList>
            <person name="Gilroy R."/>
            <person name="Ravi A."/>
            <person name="Getino M."/>
            <person name="Pursley I."/>
            <person name="Horton D.L."/>
            <person name="Alikhan N.F."/>
            <person name="Baker D."/>
            <person name="Gharbi K."/>
            <person name="Hall N."/>
            <person name="Watson M."/>
            <person name="Adriaenssens E.M."/>
            <person name="Foster-Nyarko E."/>
            <person name="Jarju S."/>
            <person name="Secka A."/>
            <person name="Antonio M."/>
            <person name="Oren A."/>
            <person name="Chaudhuri R.R."/>
            <person name="La Ragione R."/>
            <person name="Hildebrand F."/>
            <person name="Pallen M.J."/>
        </authorList>
    </citation>
    <scope>NUCLEOTIDE SEQUENCE</scope>
    <source>
        <strain evidence="10">1277</strain>
    </source>
</reference>
<comment type="similarity">
    <text evidence="1">Belongs to the carbohydrate kinase pfkB family.</text>
</comment>
<evidence type="ECO:0000256" key="5">
    <source>
        <dbReference type="ARBA" id="ARBA00022840"/>
    </source>
</evidence>
<evidence type="ECO:0000313" key="11">
    <source>
        <dbReference type="Proteomes" id="UP000776700"/>
    </source>
</evidence>
<dbReference type="NCBIfam" id="TIGR03828">
    <property type="entry name" value="pfkB"/>
    <property type="match status" value="1"/>
</dbReference>
<dbReference type="GO" id="GO:0009024">
    <property type="term" value="F:tagatose-6-phosphate kinase activity"/>
    <property type="evidence" value="ECO:0007669"/>
    <property type="project" value="UniProtKB-EC"/>
</dbReference>
<dbReference type="EMBL" id="DYUB01000117">
    <property type="protein sequence ID" value="HJG96162.1"/>
    <property type="molecule type" value="Genomic_DNA"/>
</dbReference>
<keyword evidence="5 7" id="KW-0067">ATP-binding</keyword>
<comment type="catalytic activity">
    <reaction evidence="6 8">
        <text>beta-D-fructose 1-phosphate + ATP = beta-D-fructose 1,6-bisphosphate + ADP + H(+)</text>
        <dbReference type="Rhea" id="RHEA:14213"/>
        <dbReference type="ChEBI" id="CHEBI:15378"/>
        <dbReference type="ChEBI" id="CHEBI:30616"/>
        <dbReference type="ChEBI" id="CHEBI:32966"/>
        <dbReference type="ChEBI" id="CHEBI:138881"/>
        <dbReference type="ChEBI" id="CHEBI:456216"/>
        <dbReference type="EC" id="2.7.1.56"/>
    </reaction>
</comment>
<keyword evidence="7" id="KW-0423">Lactose metabolism</keyword>
<dbReference type="GO" id="GO:0005524">
    <property type="term" value="F:ATP binding"/>
    <property type="evidence" value="ECO:0007669"/>
    <property type="project" value="UniProtKB-UniRule"/>
</dbReference>
<comment type="function">
    <text evidence="8">Catalyzes the ATP-dependent phosphorylation of fructose-l-phosphate to fructose-l,6-bisphosphate.</text>
</comment>
<dbReference type="PIRSF" id="PIRSF000535">
    <property type="entry name" value="1PFK/6PFK/LacC"/>
    <property type="match status" value="1"/>
</dbReference>
<dbReference type="Gene3D" id="3.40.1190.20">
    <property type="match status" value="1"/>
</dbReference>
<dbReference type="InterPro" id="IPR029056">
    <property type="entry name" value="Ribokinase-like"/>
</dbReference>
<dbReference type="FunFam" id="3.40.1190.20:FF:000001">
    <property type="entry name" value="Phosphofructokinase"/>
    <property type="match status" value="1"/>
</dbReference>
<comment type="pathway">
    <text evidence="7">Carbohydrate metabolism; D-tagatose 6-phosphate degradation; D-glyceraldehyde 3-phosphate and glycerone phosphate from D-tagatose 6-phosphate: step 1/2.</text>
</comment>
<dbReference type="GO" id="GO:0005829">
    <property type="term" value="C:cytosol"/>
    <property type="evidence" value="ECO:0007669"/>
    <property type="project" value="TreeGrafter"/>
</dbReference>
<keyword evidence="4 8" id="KW-0418">Kinase</keyword>
<evidence type="ECO:0000256" key="2">
    <source>
        <dbReference type="ARBA" id="ARBA00022679"/>
    </source>
</evidence>
<evidence type="ECO:0000256" key="1">
    <source>
        <dbReference type="ARBA" id="ARBA00005380"/>
    </source>
</evidence>
<comment type="catalytic activity">
    <reaction evidence="7">
        <text>D-tagatofuranose 6-phosphate + ATP = D-tagatofuranose 1,6-bisphosphate + ADP + H(+)</text>
        <dbReference type="Rhea" id="RHEA:12420"/>
        <dbReference type="ChEBI" id="CHEBI:15378"/>
        <dbReference type="ChEBI" id="CHEBI:30616"/>
        <dbReference type="ChEBI" id="CHEBI:58694"/>
        <dbReference type="ChEBI" id="CHEBI:58695"/>
        <dbReference type="ChEBI" id="CHEBI:456216"/>
        <dbReference type="EC" id="2.7.1.144"/>
    </reaction>
</comment>
<dbReference type="PANTHER" id="PTHR46566:SF1">
    <property type="entry name" value="1-PHOSPHOFRUCTOKINASE"/>
    <property type="match status" value="1"/>
</dbReference>
<dbReference type="AlphaFoldDB" id="A0A921SZ47"/>
<dbReference type="NCBIfam" id="TIGR03168">
    <property type="entry name" value="1-PFK"/>
    <property type="match status" value="1"/>
</dbReference>
<dbReference type="PROSITE" id="PS00584">
    <property type="entry name" value="PFKB_KINASES_2"/>
    <property type="match status" value="1"/>
</dbReference>
<dbReference type="Proteomes" id="UP000776700">
    <property type="component" value="Unassembled WGS sequence"/>
</dbReference>
<dbReference type="PANTHER" id="PTHR46566">
    <property type="entry name" value="1-PHOSPHOFRUCTOKINASE-RELATED"/>
    <property type="match status" value="1"/>
</dbReference>
<dbReference type="GO" id="GO:0016052">
    <property type="term" value="P:carbohydrate catabolic process"/>
    <property type="evidence" value="ECO:0007669"/>
    <property type="project" value="UniProtKB-ARBA"/>
</dbReference>
<evidence type="ECO:0000259" key="9">
    <source>
        <dbReference type="Pfam" id="PF00294"/>
    </source>
</evidence>
<name>A0A921SZ47_9FIRM</name>
<evidence type="ECO:0000256" key="3">
    <source>
        <dbReference type="ARBA" id="ARBA00022741"/>
    </source>
</evidence>
<dbReference type="InterPro" id="IPR011611">
    <property type="entry name" value="PfkB_dom"/>
</dbReference>
<feature type="domain" description="Carbohydrate kinase PfkB" evidence="9">
    <location>
        <begin position="8"/>
        <end position="284"/>
    </location>
</feature>
<gene>
    <name evidence="10" type="primary">pfkB</name>
    <name evidence="10" type="ORF">K8V90_03555</name>
</gene>